<dbReference type="PANTHER" id="PTHR14027:SF2">
    <property type="entry name" value="RNA POLYMERASE-ASSOCIATED PROTEIN CTR9 HOMOLOG"/>
    <property type="match status" value="1"/>
</dbReference>
<proteinExistence type="predicted"/>
<dbReference type="InterPro" id="IPR011990">
    <property type="entry name" value="TPR-like_helical_dom_sf"/>
</dbReference>
<dbReference type="OrthoDB" id="343875at2759"/>
<organism evidence="5 6">
    <name type="scientific">Ambispora gerdemannii</name>
    <dbReference type="NCBI Taxonomy" id="144530"/>
    <lineage>
        <taxon>Eukaryota</taxon>
        <taxon>Fungi</taxon>
        <taxon>Fungi incertae sedis</taxon>
        <taxon>Mucoromycota</taxon>
        <taxon>Glomeromycotina</taxon>
        <taxon>Glomeromycetes</taxon>
        <taxon>Archaeosporales</taxon>
        <taxon>Ambisporaceae</taxon>
        <taxon>Ambispora</taxon>
    </lineage>
</organism>
<reference evidence="5" key="1">
    <citation type="submission" date="2021-06" db="EMBL/GenBank/DDBJ databases">
        <authorList>
            <person name="Kallberg Y."/>
            <person name="Tangrot J."/>
            <person name="Rosling A."/>
        </authorList>
    </citation>
    <scope>NUCLEOTIDE SEQUENCE</scope>
    <source>
        <strain evidence="5">MT106</strain>
    </source>
</reference>
<evidence type="ECO:0000313" key="6">
    <source>
        <dbReference type="Proteomes" id="UP000789831"/>
    </source>
</evidence>
<feature type="repeat" description="TPR" evidence="3">
    <location>
        <begin position="325"/>
        <end position="358"/>
    </location>
</feature>
<name>A0A9N9G453_9GLOM</name>
<keyword evidence="6" id="KW-1185">Reference proteome</keyword>
<dbReference type="InterPro" id="IPR019734">
    <property type="entry name" value="TPR_rpt"/>
</dbReference>
<dbReference type="Pfam" id="PF14559">
    <property type="entry name" value="TPR_19"/>
    <property type="match status" value="2"/>
</dbReference>
<dbReference type="SMART" id="SM00028">
    <property type="entry name" value="TPR"/>
    <property type="match status" value="9"/>
</dbReference>
<evidence type="ECO:0000256" key="1">
    <source>
        <dbReference type="ARBA" id="ARBA00022737"/>
    </source>
</evidence>
<dbReference type="Proteomes" id="UP000789831">
    <property type="component" value="Unassembled WGS sequence"/>
</dbReference>
<evidence type="ECO:0000256" key="4">
    <source>
        <dbReference type="SAM" id="MobiDB-lite"/>
    </source>
</evidence>
<evidence type="ECO:0000313" key="5">
    <source>
        <dbReference type="EMBL" id="CAG8578797.1"/>
    </source>
</evidence>
<feature type="repeat" description="TPR" evidence="3">
    <location>
        <begin position="198"/>
        <end position="231"/>
    </location>
</feature>
<accession>A0A9N9G453</accession>
<dbReference type="PROSITE" id="PS50005">
    <property type="entry name" value="TPR"/>
    <property type="match status" value="4"/>
</dbReference>
<dbReference type="GO" id="GO:0006355">
    <property type="term" value="P:regulation of DNA-templated transcription"/>
    <property type="evidence" value="ECO:0007669"/>
    <property type="project" value="InterPro"/>
</dbReference>
<dbReference type="InterPro" id="IPR031101">
    <property type="entry name" value="Ctr9"/>
</dbReference>
<dbReference type="GO" id="GO:0000993">
    <property type="term" value="F:RNA polymerase II complex binding"/>
    <property type="evidence" value="ECO:0007669"/>
    <property type="project" value="TreeGrafter"/>
</dbReference>
<dbReference type="AlphaFoldDB" id="A0A9N9G453"/>
<dbReference type="Gene3D" id="1.25.40.10">
    <property type="entry name" value="Tetratricopeptide repeat domain"/>
    <property type="match status" value="4"/>
</dbReference>
<feature type="repeat" description="TPR" evidence="3">
    <location>
        <begin position="163"/>
        <end position="196"/>
    </location>
</feature>
<feature type="region of interest" description="Disordered" evidence="4">
    <location>
        <begin position="895"/>
        <end position="997"/>
    </location>
</feature>
<protein>
    <submittedName>
        <fullName evidence="5">11863_t:CDS:1</fullName>
    </submittedName>
</protein>
<feature type="compositionally biased region" description="Basic and acidic residues" evidence="4">
    <location>
        <begin position="979"/>
        <end position="997"/>
    </location>
</feature>
<comment type="caution">
    <text evidence="5">The sequence shown here is derived from an EMBL/GenBank/DDBJ whole genome shotgun (WGS) entry which is preliminary data.</text>
</comment>
<dbReference type="PANTHER" id="PTHR14027">
    <property type="entry name" value="RNA POLYMERASE-ASSOCIATED PROTEIN CTR9"/>
    <property type="match status" value="1"/>
</dbReference>
<evidence type="ECO:0000256" key="2">
    <source>
        <dbReference type="ARBA" id="ARBA00022803"/>
    </source>
</evidence>
<sequence length="997" mass="115804">MAEIQSKIELQLQGRDEIVEIDCENVEDASEICGFLANEPVTYKQYLPFALYFNIKKNKPDDAITLLEQGLRSGSGTPQSRLPLVNLLASLYIKKAKELHSSMRDKKQRYLELATSKYNEASHINSREPVTWVGKGLLYLARNDADLAYRAFANALDIAPNNIPALFGKARVKYHRRNFESALETYQTILRLNPKCRPDPRIGIGLCFNKLNLADHAYRAFLRALEVDPNNVAANILVAQIELNRMKDVNLTKEEKDSLLAQATRRIIHAHHLDPKHPTALNLLANCLFYTQQIDQVDQDVEEYTTLLDITRRAEIYSDTKPILAESHYQQGRVHHLMQNWDQALHHYNEATRTYEEHHLAQFGLSQVYIRKGQIKLAKPKLYSLLNKYPGNVDILTVLAMVQAHLYNTADNPHEKEEARKEFDKLTKMVKDEKFDDPQIFTIKGQLLEEENWHKGFLAYKRAVELYIDKSEIVPPQLLNNIGVNYFRQPDIENHYESALDYFRRALENANLTKELGAALTIKYNIARTNEYLGRTEEALQEYYSLATDHPAHVDAHLRIAAIYEDNREWEKAEDIYNAILKFDELNVTVRAAFGRHFYKRGGLREMRSQFEKVLSKFDRHHIFSLLSLGSYWLGTAREIKDNKDEKKRRYKKAHEFFTKALQLEERSIWAANGIAVFAAESGWLQQAKEAFYHIRQEAYKGVPDITINLAHVLVELGEYDAAIKEYESVRKLTRGEDVQLLLWLARAYYIAGKVTKSIRHMQDALACCQRAYLAKPNGDSLITYNIGICQQSLAQLISEQETGERSSVMLEYQSSDVECSRRLFERCIRLAEEVKNKPGHREKIYYNVETAHQRVKFADSVIGMLGKKIKEQKALEERHEHKRAILLADKEEKERLRREKERKEQEEREEQMRQADEYQRQFQETARSWNLDSASRSNKRNRNKDDDDFEVHSDNEEDINGSSSSNRPSEIKKRRRLQKDSDNDVESKDNNNNDSA</sequence>
<keyword evidence="2 3" id="KW-0802">TPR repeat</keyword>
<evidence type="ECO:0000256" key="3">
    <source>
        <dbReference type="PROSITE-ProRule" id="PRU00339"/>
    </source>
</evidence>
<feature type="repeat" description="TPR" evidence="3">
    <location>
        <begin position="129"/>
        <end position="162"/>
    </location>
</feature>
<feature type="compositionally biased region" description="Basic and acidic residues" evidence="4">
    <location>
        <begin position="895"/>
        <end position="920"/>
    </location>
</feature>
<feature type="compositionally biased region" description="Polar residues" evidence="4">
    <location>
        <begin position="921"/>
        <end position="932"/>
    </location>
</feature>
<dbReference type="GO" id="GO:0006368">
    <property type="term" value="P:transcription elongation by RNA polymerase II"/>
    <property type="evidence" value="ECO:0007669"/>
    <property type="project" value="TreeGrafter"/>
</dbReference>
<dbReference type="EMBL" id="CAJVPL010001588">
    <property type="protein sequence ID" value="CAG8578797.1"/>
    <property type="molecule type" value="Genomic_DNA"/>
</dbReference>
<dbReference type="SUPFAM" id="SSF48452">
    <property type="entry name" value="TPR-like"/>
    <property type="match status" value="3"/>
</dbReference>
<dbReference type="Pfam" id="PF13432">
    <property type="entry name" value="TPR_16"/>
    <property type="match status" value="2"/>
</dbReference>
<gene>
    <name evidence="5" type="ORF">AGERDE_LOCUS8016</name>
</gene>
<keyword evidence="1" id="KW-0677">Repeat</keyword>
<dbReference type="GO" id="GO:0016593">
    <property type="term" value="C:Cdc73/Paf1 complex"/>
    <property type="evidence" value="ECO:0007669"/>
    <property type="project" value="TreeGrafter"/>
</dbReference>